<dbReference type="InterPro" id="IPR035897">
    <property type="entry name" value="Toll_tir_struct_dom_sf"/>
</dbReference>
<protein>
    <submittedName>
        <fullName evidence="2">Toll/interleukin-1 receptor domain-containing protein</fullName>
    </submittedName>
</protein>
<name>A0ABV5AHW3_9BACL</name>
<organism evidence="2 3">
    <name type="scientific">Alicyclobacillus fastidiosus</name>
    <dbReference type="NCBI Taxonomy" id="392011"/>
    <lineage>
        <taxon>Bacteria</taxon>
        <taxon>Bacillati</taxon>
        <taxon>Bacillota</taxon>
        <taxon>Bacilli</taxon>
        <taxon>Bacillales</taxon>
        <taxon>Alicyclobacillaceae</taxon>
        <taxon>Alicyclobacillus</taxon>
    </lineage>
</organism>
<dbReference type="EMBL" id="JBDXSU010000013">
    <property type="protein sequence ID" value="MFB5191716.1"/>
    <property type="molecule type" value="Genomic_DNA"/>
</dbReference>
<dbReference type="PROSITE" id="PS50104">
    <property type="entry name" value="TIR"/>
    <property type="match status" value="1"/>
</dbReference>
<dbReference type="SMART" id="SM00255">
    <property type="entry name" value="TIR"/>
    <property type="match status" value="1"/>
</dbReference>
<comment type="caution">
    <text evidence="2">The sequence shown here is derived from an EMBL/GenBank/DDBJ whole genome shotgun (WGS) entry which is preliminary data.</text>
</comment>
<dbReference type="Pfam" id="PF13676">
    <property type="entry name" value="TIR_2"/>
    <property type="match status" value="1"/>
</dbReference>
<dbReference type="Gene3D" id="3.40.50.10140">
    <property type="entry name" value="Toll/interleukin-1 receptor homology (TIR) domain"/>
    <property type="match status" value="1"/>
</dbReference>
<evidence type="ECO:0000313" key="2">
    <source>
        <dbReference type="EMBL" id="MFB5191716.1"/>
    </source>
</evidence>
<feature type="domain" description="TIR" evidence="1">
    <location>
        <begin position="1"/>
        <end position="132"/>
    </location>
</feature>
<dbReference type="RefSeq" id="WP_275474144.1">
    <property type="nucleotide sequence ID" value="NZ_CP162940.1"/>
</dbReference>
<dbReference type="Proteomes" id="UP001579974">
    <property type="component" value="Unassembled WGS sequence"/>
</dbReference>
<dbReference type="SUPFAM" id="SSF52200">
    <property type="entry name" value="Toll/Interleukin receptor TIR domain"/>
    <property type="match status" value="1"/>
</dbReference>
<evidence type="ECO:0000259" key="1">
    <source>
        <dbReference type="PROSITE" id="PS50104"/>
    </source>
</evidence>
<gene>
    <name evidence="2" type="ORF">KKP3000_000493</name>
</gene>
<reference evidence="2 3" key="1">
    <citation type="journal article" date="2024" name="Int. J. Mol. Sci.">
        <title>Exploration of Alicyclobacillus spp. Genome in Search of Antibiotic Resistance.</title>
        <authorList>
            <person name="Bucka-Kolendo J."/>
            <person name="Kiousi D.E."/>
            <person name="Dekowska A."/>
            <person name="Mikolajczuk-Szczyrba A."/>
            <person name="Karadedos D.M."/>
            <person name="Michael P."/>
            <person name="Galanis A."/>
            <person name="Sokolowska B."/>
        </authorList>
    </citation>
    <scope>NUCLEOTIDE SEQUENCE [LARGE SCALE GENOMIC DNA]</scope>
    <source>
        <strain evidence="2 3">KKP 3000</strain>
    </source>
</reference>
<dbReference type="InterPro" id="IPR000157">
    <property type="entry name" value="TIR_dom"/>
</dbReference>
<evidence type="ECO:0000313" key="3">
    <source>
        <dbReference type="Proteomes" id="UP001579974"/>
    </source>
</evidence>
<proteinExistence type="predicted"/>
<keyword evidence="2" id="KW-0675">Receptor</keyword>
<keyword evidence="3" id="KW-1185">Reference proteome</keyword>
<sequence>MWDFFISHASEDKDAIARPLAHELRNRGYEVWYDEFTLTIGDSLRESIDKGLAESRYGIVILSPDFMRKGWTRQELDGLFTRQISGQKVILPVWHNITQAQLASFSPILAGKLGVPTSSGFNNVVEQIIRVIDGNNNVNVPVNAEFKDAIEHCAKLNLHSYAHITLEISLNSFDGYDISEMYPKYREHALHRKFNGFDMICPPILHPSHITSNSSSITFESKDHHPNISNHFFYDKLVLFGNRMRYSTIELADFQPMLMQTRSPMLSMLYLMFMLERLHETEDTDANVSVDFRITAPQKTHFYPGDGSLFDVSYMILHDYSLPNVVNDFHLQLPDLSNNNLFRFVNRVFGLFRDENPRTIEPYLRVERDKFNETIQKIKNSL</sequence>
<accession>A0ABV5AHW3</accession>